<dbReference type="GO" id="GO:0003677">
    <property type="term" value="F:DNA binding"/>
    <property type="evidence" value="ECO:0007669"/>
    <property type="project" value="UniProtKB-KW"/>
</dbReference>
<keyword evidence="6 17" id="KW-0347">Helicase</keyword>
<evidence type="ECO:0000256" key="13">
    <source>
        <dbReference type="ARBA" id="ARBA00044550"/>
    </source>
</evidence>
<dbReference type="GO" id="GO:0006281">
    <property type="term" value="P:DNA repair"/>
    <property type="evidence" value="ECO:0007669"/>
    <property type="project" value="TreeGrafter"/>
</dbReference>
<dbReference type="GO" id="GO:0005524">
    <property type="term" value="F:ATP binding"/>
    <property type="evidence" value="ECO:0007669"/>
    <property type="project" value="UniProtKB-KW"/>
</dbReference>
<evidence type="ECO:0000313" key="18">
    <source>
        <dbReference type="Proteomes" id="UP000488506"/>
    </source>
</evidence>
<dbReference type="PROSITE" id="PS00690">
    <property type="entry name" value="DEAH_ATP_HELICASE"/>
    <property type="match status" value="1"/>
</dbReference>
<dbReference type="PANTHER" id="PTHR13710">
    <property type="entry name" value="DNA HELICASE RECQ FAMILY MEMBER"/>
    <property type="match status" value="1"/>
</dbReference>
<dbReference type="GO" id="GO:0016787">
    <property type="term" value="F:hydrolase activity"/>
    <property type="evidence" value="ECO:0007669"/>
    <property type="project" value="UniProtKB-KW"/>
</dbReference>
<evidence type="ECO:0000256" key="8">
    <source>
        <dbReference type="ARBA" id="ARBA00023125"/>
    </source>
</evidence>
<dbReference type="CDD" id="cd17920">
    <property type="entry name" value="DEXHc_RecQ"/>
    <property type="match status" value="1"/>
</dbReference>
<dbReference type="SUPFAM" id="SSF52540">
    <property type="entry name" value="P-loop containing nucleoside triphosphate hydrolases"/>
    <property type="match status" value="1"/>
</dbReference>
<dbReference type="InterPro" id="IPR014001">
    <property type="entry name" value="Helicase_ATP-bd"/>
</dbReference>
<keyword evidence="4" id="KW-0547">Nucleotide-binding</keyword>
<dbReference type="EMBL" id="WPAF01000004">
    <property type="protein sequence ID" value="KAF0134793.1"/>
    <property type="molecule type" value="Genomic_DNA"/>
</dbReference>
<feature type="domain" description="HRDC" evidence="14">
    <location>
        <begin position="414"/>
        <end position="494"/>
    </location>
</feature>
<dbReference type="PROSITE" id="PS51194">
    <property type="entry name" value="HELICASE_CTER"/>
    <property type="match status" value="1"/>
</dbReference>
<protein>
    <recommendedName>
        <fullName evidence="12">ATP-dependent DNA helicase RecQ</fullName>
        <ecNumber evidence="11">5.6.2.4</ecNumber>
    </recommendedName>
    <alternativeName>
        <fullName evidence="13">DNA 3'-5' helicase RecQ</fullName>
    </alternativeName>
</protein>
<evidence type="ECO:0000256" key="3">
    <source>
        <dbReference type="ARBA" id="ARBA00022723"/>
    </source>
</evidence>
<evidence type="ECO:0000256" key="2">
    <source>
        <dbReference type="ARBA" id="ARBA00005446"/>
    </source>
</evidence>
<dbReference type="FunFam" id="3.40.50.300:FF:000296">
    <property type="entry name" value="ATP-dependent DNA helicase RecQ"/>
    <property type="match status" value="1"/>
</dbReference>
<keyword evidence="7" id="KW-0067">ATP-binding</keyword>
<dbReference type="NCBIfam" id="TIGR00614">
    <property type="entry name" value="recQ_fam"/>
    <property type="match status" value="1"/>
</dbReference>
<evidence type="ECO:0000256" key="9">
    <source>
        <dbReference type="ARBA" id="ARBA00023235"/>
    </source>
</evidence>
<dbReference type="InterPro" id="IPR044876">
    <property type="entry name" value="HRDC_dom_sf"/>
</dbReference>
<dbReference type="Pfam" id="PF16124">
    <property type="entry name" value="RecQ_Zn_bind"/>
    <property type="match status" value="1"/>
</dbReference>
<keyword evidence="9" id="KW-0413">Isomerase</keyword>
<feature type="domain" description="Helicase C-terminal" evidence="16">
    <location>
        <begin position="214"/>
        <end position="366"/>
    </location>
</feature>
<feature type="domain" description="Helicase ATP-binding" evidence="15">
    <location>
        <begin position="22"/>
        <end position="190"/>
    </location>
</feature>
<dbReference type="GO" id="GO:0006310">
    <property type="term" value="P:DNA recombination"/>
    <property type="evidence" value="ECO:0007669"/>
    <property type="project" value="InterPro"/>
</dbReference>
<keyword evidence="8" id="KW-0238">DNA-binding</keyword>
<dbReference type="GO" id="GO:0043138">
    <property type="term" value="F:3'-5' DNA helicase activity"/>
    <property type="evidence" value="ECO:0007669"/>
    <property type="project" value="UniProtKB-EC"/>
</dbReference>
<dbReference type="PANTHER" id="PTHR13710:SF105">
    <property type="entry name" value="ATP-DEPENDENT DNA HELICASE Q1"/>
    <property type="match status" value="1"/>
</dbReference>
<evidence type="ECO:0000259" key="16">
    <source>
        <dbReference type="PROSITE" id="PS51194"/>
    </source>
</evidence>
<dbReference type="Pfam" id="PF00271">
    <property type="entry name" value="Helicase_C"/>
    <property type="match status" value="1"/>
</dbReference>
<dbReference type="GO" id="GO:0009378">
    <property type="term" value="F:four-way junction helicase activity"/>
    <property type="evidence" value="ECO:0007669"/>
    <property type="project" value="TreeGrafter"/>
</dbReference>
<dbReference type="Pfam" id="PF00570">
    <property type="entry name" value="HRDC"/>
    <property type="match status" value="1"/>
</dbReference>
<dbReference type="AlphaFoldDB" id="A0A833L1S8"/>
<dbReference type="GO" id="GO:0043590">
    <property type="term" value="C:bacterial nucleoid"/>
    <property type="evidence" value="ECO:0007669"/>
    <property type="project" value="TreeGrafter"/>
</dbReference>
<dbReference type="InterPro" id="IPR011545">
    <property type="entry name" value="DEAD/DEAH_box_helicase_dom"/>
</dbReference>
<evidence type="ECO:0000256" key="12">
    <source>
        <dbReference type="ARBA" id="ARBA00044535"/>
    </source>
</evidence>
<dbReference type="InterPro" id="IPR002121">
    <property type="entry name" value="HRDC_dom"/>
</dbReference>
<dbReference type="Gene3D" id="1.10.150.80">
    <property type="entry name" value="HRDC domain"/>
    <property type="match status" value="1"/>
</dbReference>
<evidence type="ECO:0000256" key="10">
    <source>
        <dbReference type="ARBA" id="ARBA00034617"/>
    </source>
</evidence>
<dbReference type="Proteomes" id="UP000488506">
    <property type="component" value="Unassembled WGS sequence"/>
</dbReference>
<name>A0A833L1S8_UNCSA</name>
<dbReference type="InterPro" id="IPR010997">
    <property type="entry name" value="HRDC-like_sf"/>
</dbReference>
<comment type="cofactor">
    <cofactor evidence="1">
        <name>Mg(2+)</name>
        <dbReference type="ChEBI" id="CHEBI:18420"/>
    </cofactor>
</comment>
<keyword evidence="5" id="KW-0378">Hydrolase</keyword>
<proteinExistence type="inferred from homology"/>
<dbReference type="SMART" id="SM00490">
    <property type="entry name" value="HELICc"/>
    <property type="match status" value="1"/>
</dbReference>
<dbReference type="InterPro" id="IPR027417">
    <property type="entry name" value="P-loop_NTPase"/>
</dbReference>
<dbReference type="InterPro" id="IPR002464">
    <property type="entry name" value="DNA/RNA_helicase_DEAH_CS"/>
</dbReference>
<comment type="similarity">
    <text evidence="2">Belongs to the helicase family. RecQ subfamily.</text>
</comment>
<sequence>MKHLLKQYFGYDEFRPLQEEIVNHVVSGKDCFVLMPTGGGKSLCYQLPALKFDGITVVVSPLISLMKDQVDALRACGIKAELINSTLAPMQIDKICLSAKNGEVKILYIAPERFALKDFQEFLKTLTVSLVVVDEAHCISEWGHDFRPSYRNLSLLKELFPSTPLMALTATATRQVREDIINQLQLQKARVFISSFNRENLHIRVIEKKQASPKLVNILQKYRDESVIIYCFSRKETEMVAENLKLKKFNVRAYHAGMDPGERTLVQDLFIKDEVNIIVATIAFGMGIDKPDVRLVVHYTYPKTLEGYYQEIGRAGRDGLASECVMFYTYADTRKHEFFINQIEDEKLRSRAHKKLNLVSNYAKLATCRKKYLLNYFGEELTGTTCRGCDICCPTKNLAGSGASFEAIQAKDELGYNRELFERLRALRRKLAYEANVPPFVVFADTALREMSHYLPLNSEDFSNITGVGAKKLEQYGASFLSIINSFAREKDIAPGDLSRKKHGQSRARKGISGFHLKTKDLLAKKMPIFMIAHYCPSDIPCNSSCSHDWVFSST</sequence>
<dbReference type="SMART" id="SM00487">
    <property type="entry name" value="DEXDc"/>
    <property type="match status" value="1"/>
</dbReference>
<evidence type="ECO:0000256" key="1">
    <source>
        <dbReference type="ARBA" id="ARBA00001946"/>
    </source>
</evidence>
<dbReference type="GO" id="GO:0030894">
    <property type="term" value="C:replisome"/>
    <property type="evidence" value="ECO:0007669"/>
    <property type="project" value="TreeGrafter"/>
</dbReference>
<keyword evidence="3" id="KW-0479">Metal-binding</keyword>
<accession>A0A833L1S8</accession>
<dbReference type="EC" id="5.6.2.4" evidence="11"/>
<comment type="caution">
    <text evidence="17">The sequence shown here is derived from an EMBL/GenBank/DDBJ whole genome shotgun (WGS) entry which is preliminary data.</text>
</comment>
<dbReference type="InterPro" id="IPR004589">
    <property type="entry name" value="DNA_helicase_ATP-dep_RecQ"/>
</dbReference>
<dbReference type="SMART" id="SM00341">
    <property type="entry name" value="HRDC"/>
    <property type="match status" value="1"/>
</dbReference>
<evidence type="ECO:0000259" key="14">
    <source>
        <dbReference type="PROSITE" id="PS50967"/>
    </source>
</evidence>
<dbReference type="CDD" id="cd18794">
    <property type="entry name" value="SF2_C_RecQ"/>
    <property type="match status" value="1"/>
</dbReference>
<dbReference type="Pfam" id="PF00270">
    <property type="entry name" value="DEAD"/>
    <property type="match status" value="1"/>
</dbReference>
<evidence type="ECO:0000256" key="6">
    <source>
        <dbReference type="ARBA" id="ARBA00022806"/>
    </source>
</evidence>
<dbReference type="InterPro" id="IPR032284">
    <property type="entry name" value="RecQ_Zn-bd"/>
</dbReference>
<dbReference type="InterPro" id="IPR001650">
    <property type="entry name" value="Helicase_C-like"/>
</dbReference>
<evidence type="ECO:0000256" key="11">
    <source>
        <dbReference type="ARBA" id="ARBA00034808"/>
    </source>
</evidence>
<dbReference type="PROSITE" id="PS50967">
    <property type="entry name" value="HRDC"/>
    <property type="match status" value="1"/>
</dbReference>
<comment type="catalytic activity">
    <reaction evidence="10">
        <text>Couples ATP hydrolysis with the unwinding of duplex DNA by translocating in the 3'-5' direction.</text>
        <dbReference type="EC" id="5.6.2.4"/>
    </reaction>
</comment>
<evidence type="ECO:0000256" key="5">
    <source>
        <dbReference type="ARBA" id="ARBA00022801"/>
    </source>
</evidence>
<dbReference type="Gene3D" id="3.40.50.300">
    <property type="entry name" value="P-loop containing nucleotide triphosphate hydrolases"/>
    <property type="match status" value="2"/>
</dbReference>
<evidence type="ECO:0000259" key="15">
    <source>
        <dbReference type="PROSITE" id="PS51192"/>
    </source>
</evidence>
<dbReference type="SUPFAM" id="SSF47819">
    <property type="entry name" value="HRDC-like"/>
    <property type="match status" value="1"/>
</dbReference>
<reference evidence="17 18" key="1">
    <citation type="submission" date="2019-12" db="EMBL/GenBank/DDBJ databases">
        <authorList>
            <person name="Wolfe R."/>
            <person name="Danczak R."/>
            <person name="Wilkins M."/>
        </authorList>
    </citation>
    <scope>NUCLEOTIDE SEQUENCE [LARGE SCALE GENOMIC DNA]</scope>
    <source>
        <strain evidence="17">X2_MaxBin.013</strain>
    </source>
</reference>
<dbReference type="GO" id="GO:0005737">
    <property type="term" value="C:cytoplasm"/>
    <property type="evidence" value="ECO:0007669"/>
    <property type="project" value="TreeGrafter"/>
</dbReference>
<evidence type="ECO:0000256" key="7">
    <source>
        <dbReference type="ARBA" id="ARBA00022840"/>
    </source>
</evidence>
<gene>
    <name evidence="17" type="ORF">FD145_361</name>
</gene>
<dbReference type="PROSITE" id="PS51192">
    <property type="entry name" value="HELICASE_ATP_BIND_1"/>
    <property type="match status" value="1"/>
</dbReference>
<organism evidence="17 18">
    <name type="scientific">Candidatus Saganbacteria bacterium</name>
    <dbReference type="NCBI Taxonomy" id="2575572"/>
    <lineage>
        <taxon>Bacteria</taxon>
        <taxon>Bacillati</taxon>
        <taxon>Saganbacteria</taxon>
    </lineage>
</organism>
<evidence type="ECO:0000313" key="17">
    <source>
        <dbReference type="EMBL" id="KAF0134793.1"/>
    </source>
</evidence>
<evidence type="ECO:0000256" key="4">
    <source>
        <dbReference type="ARBA" id="ARBA00022741"/>
    </source>
</evidence>
<dbReference type="GO" id="GO:0046872">
    <property type="term" value="F:metal ion binding"/>
    <property type="evidence" value="ECO:0007669"/>
    <property type="project" value="UniProtKB-KW"/>
</dbReference>